<dbReference type="Proteomes" id="UP000282837">
    <property type="component" value="Unassembled WGS sequence"/>
</dbReference>
<keyword evidence="3 5" id="KW-0697">Rotamase</keyword>
<evidence type="ECO:0000256" key="4">
    <source>
        <dbReference type="ARBA" id="ARBA00023235"/>
    </source>
</evidence>
<comment type="caution">
    <text evidence="9">The sequence shown here is derived from an EMBL/GenBank/DDBJ whole genome shotgun (WGS) entry which is preliminary data.</text>
</comment>
<dbReference type="Gene3D" id="3.10.50.40">
    <property type="match status" value="1"/>
</dbReference>
<keyword evidence="7" id="KW-0732">Signal</keyword>
<dbReference type="PANTHER" id="PTHR43811:SF19">
    <property type="entry name" value="39 KDA FK506-BINDING NUCLEAR PROTEIN"/>
    <property type="match status" value="1"/>
</dbReference>
<evidence type="ECO:0000256" key="7">
    <source>
        <dbReference type="SAM" id="SignalP"/>
    </source>
</evidence>
<comment type="similarity">
    <text evidence="2 6">Belongs to the FKBP-type PPIase family.</text>
</comment>
<dbReference type="OrthoDB" id="9812109at2"/>
<evidence type="ECO:0000313" key="9">
    <source>
        <dbReference type="EMBL" id="RVU07003.1"/>
    </source>
</evidence>
<accession>A0A3S2YA97</accession>
<keyword evidence="4 5" id="KW-0413">Isomerase</keyword>
<name>A0A3S2YA97_9SPHN</name>
<dbReference type="Pfam" id="PF00254">
    <property type="entry name" value="FKBP_C"/>
    <property type="match status" value="1"/>
</dbReference>
<dbReference type="EC" id="5.2.1.8" evidence="6"/>
<gene>
    <name evidence="9" type="ORF">EOE18_03340</name>
</gene>
<evidence type="ECO:0000256" key="2">
    <source>
        <dbReference type="ARBA" id="ARBA00006577"/>
    </source>
</evidence>
<dbReference type="InterPro" id="IPR001179">
    <property type="entry name" value="PPIase_FKBP_dom"/>
</dbReference>
<dbReference type="PANTHER" id="PTHR43811">
    <property type="entry name" value="FKBP-TYPE PEPTIDYL-PROLYL CIS-TRANS ISOMERASE FKPA"/>
    <property type="match status" value="1"/>
</dbReference>
<dbReference type="RefSeq" id="WP_127706212.1">
    <property type="nucleotide sequence ID" value="NZ_SACO01000002.1"/>
</dbReference>
<evidence type="ECO:0000256" key="6">
    <source>
        <dbReference type="RuleBase" id="RU003915"/>
    </source>
</evidence>
<dbReference type="PROSITE" id="PS50059">
    <property type="entry name" value="FKBP_PPIASE"/>
    <property type="match status" value="1"/>
</dbReference>
<comment type="catalytic activity">
    <reaction evidence="1 5 6">
        <text>[protein]-peptidylproline (omega=180) = [protein]-peptidylproline (omega=0)</text>
        <dbReference type="Rhea" id="RHEA:16237"/>
        <dbReference type="Rhea" id="RHEA-COMP:10747"/>
        <dbReference type="Rhea" id="RHEA-COMP:10748"/>
        <dbReference type="ChEBI" id="CHEBI:83833"/>
        <dbReference type="ChEBI" id="CHEBI:83834"/>
        <dbReference type="EC" id="5.2.1.8"/>
    </reaction>
</comment>
<keyword evidence="10" id="KW-1185">Reference proteome</keyword>
<protein>
    <recommendedName>
        <fullName evidence="6">Peptidyl-prolyl cis-trans isomerase</fullName>
        <ecNumber evidence="6">5.2.1.8</ecNumber>
    </recommendedName>
</protein>
<evidence type="ECO:0000313" key="10">
    <source>
        <dbReference type="Proteomes" id="UP000282837"/>
    </source>
</evidence>
<feature type="signal peptide" evidence="7">
    <location>
        <begin position="1"/>
        <end position="28"/>
    </location>
</feature>
<dbReference type="SUPFAM" id="SSF54534">
    <property type="entry name" value="FKBP-like"/>
    <property type="match status" value="1"/>
</dbReference>
<feature type="chain" id="PRO_5018536190" description="Peptidyl-prolyl cis-trans isomerase" evidence="7">
    <location>
        <begin position="29"/>
        <end position="201"/>
    </location>
</feature>
<reference evidence="9 10" key="1">
    <citation type="submission" date="2019-01" db="EMBL/GenBank/DDBJ databases">
        <authorList>
            <person name="Chen W.-M."/>
        </authorList>
    </citation>
    <scope>NUCLEOTIDE SEQUENCE [LARGE SCALE GENOMIC DNA]</scope>
    <source>
        <strain evidence="9 10">FSY-9</strain>
    </source>
</reference>
<sequence length="201" mass="20104">MSILPRALSPLAALVAVPLALVAGPVSAAPVARKPAPAKLAVAPMKAAADIIPLPLKPTVPASQRVCSAKAPSGLGSTMLRAASGAKPAAEDFVLVNYIGYIAATGAVFDQGMQAAFPVNGVIPGFSEGLQMLSKGGIARLCIPFALGYGAQGSGPIPPSADLVFQVELLDYKTAAEVAAMRKAQEAAEKAAAAPAPAPQN</sequence>
<evidence type="ECO:0000256" key="1">
    <source>
        <dbReference type="ARBA" id="ARBA00000971"/>
    </source>
</evidence>
<evidence type="ECO:0000256" key="5">
    <source>
        <dbReference type="PROSITE-ProRule" id="PRU00277"/>
    </source>
</evidence>
<evidence type="ECO:0000259" key="8">
    <source>
        <dbReference type="PROSITE" id="PS50059"/>
    </source>
</evidence>
<dbReference type="InterPro" id="IPR046357">
    <property type="entry name" value="PPIase_dom_sf"/>
</dbReference>
<dbReference type="EMBL" id="SACO01000002">
    <property type="protein sequence ID" value="RVU07003.1"/>
    <property type="molecule type" value="Genomic_DNA"/>
</dbReference>
<evidence type="ECO:0000256" key="3">
    <source>
        <dbReference type="ARBA" id="ARBA00023110"/>
    </source>
</evidence>
<dbReference type="AlphaFoldDB" id="A0A3S2YA97"/>
<organism evidence="9 10">
    <name type="scientific">Novosphingobium umbonatum</name>
    <dbReference type="NCBI Taxonomy" id="1908524"/>
    <lineage>
        <taxon>Bacteria</taxon>
        <taxon>Pseudomonadati</taxon>
        <taxon>Pseudomonadota</taxon>
        <taxon>Alphaproteobacteria</taxon>
        <taxon>Sphingomonadales</taxon>
        <taxon>Sphingomonadaceae</taxon>
        <taxon>Novosphingobium</taxon>
    </lineage>
</organism>
<proteinExistence type="inferred from homology"/>
<dbReference type="GO" id="GO:0003755">
    <property type="term" value="F:peptidyl-prolyl cis-trans isomerase activity"/>
    <property type="evidence" value="ECO:0007669"/>
    <property type="project" value="UniProtKB-UniRule"/>
</dbReference>
<feature type="domain" description="PPIase FKBP-type" evidence="8">
    <location>
        <begin position="91"/>
        <end position="173"/>
    </location>
</feature>